<dbReference type="SUPFAM" id="SSF48695">
    <property type="entry name" value="Multiheme cytochromes"/>
    <property type="match status" value="1"/>
</dbReference>
<keyword evidence="2" id="KW-0408">Iron</keyword>
<keyword evidence="1" id="KW-0479">Metal-binding</keyword>
<dbReference type="GO" id="GO:0020037">
    <property type="term" value="F:heme binding"/>
    <property type="evidence" value="ECO:0007669"/>
    <property type="project" value="InterPro"/>
</dbReference>
<dbReference type="InterPro" id="IPR036280">
    <property type="entry name" value="Multihaem_cyt_sf"/>
</dbReference>
<protein>
    <recommendedName>
        <fullName evidence="3">Cytochrome c domain-containing protein</fullName>
    </recommendedName>
</protein>
<reference evidence="4" key="1">
    <citation type="journal article" date="2015" name="Nature">
        <title>Complex archaea that bridge the gap between prokaryotes and eukaryotes.</title>
        <authorList>
            <person name="Spang A."/>
            <person name="Saw J.H."/>
            <person name="Jorgensen S.L."/>
            <person name="Zaremba-Niedzwiedzka K."/>
            <person name="Martijn J."/>
            <person name="Lind A.E."/>
            <person name="van Eijk R."/>
            <person name="Schleper C."/>
            <person name="Guy L."/>
            <person name="Ettema T.J."/>
        </authorList>
    </citation>
    <scope>NUCLEOTIDE SEQUENCE</scope>
</reference>
<accession>A0A0F9JGK9</accession>
<sequence>MIDRVGHRTVVHTDPEICLHSPMLIKPRPRPQVIRDVTDPKARTGKFFVRNIYEGLPNVEPGEVKWLRVIEETSRTSKQPAGGNPYNQTFLVSSALAFSVKTFLGVVPVEEDGSAYFEVPANRSIFFQALDENFREIQRERTYMNYQPGEVRSCTGCHGESGHAVSPVSSVAPIALGRPPSIPQPQPCDLVENGGSGLAGQVIHYPTDIQPIFDAKCVSCHGNTDPAGGLKLTGELTLYYNTSYEELARKQLAGPIVSEFTSFLQGDRGNYNGAFLPPKSLGCYKSTMIDLLTDPAHAKNAQDDHCGMLSESELMIVSRWVDSNYQFYGTYYGRHSSHWVNPDPAIPAFEPKDLRRKPTFEEAVSKSAPAWHR</sequence>
<dbReference type="InterPro" id="IPR040698">
    <property type="entry name" value="HZS_alpha_mid"/>
</dbReference>
<dbReference type="InterPro" id="IPR009056">
    <property type="entry name" value="Cyt_c-like_dom"/>
</dbReference>
<dbReference type="Pfam" id="PF18582">
    <property type="entry name" value="HZS_alpha"/>
    <property type="match status" value="1"/>
</dbReference>
<gene>
    <name evidence="4" type="ORF">LCGC14_1827510</name>
</gene>
<evidence type="ECO:0000256" key="1">
    <source>
        <dbReference type="ARBA" id="ARBA00022723"/>
    </source>
</evidence>
<dbReference type="GO" id="GO:0046872">
    <property type="term" value="F:metal ion binding"/>
    <property type="evidence" value="ECO:0007669"/>
    <property type="project" value="UniProtKB-KW"/>
</dbReference>
<dbReference type="AlphaFoldDB" id="A0A0F9JGK9"/>
<name>A0A0F9JGK9_9ZZZZ</name>
<comment type="caution">
    <text evidence="4">The sequence shown here is derived from an EMBL/GenBank/DDBJ whole genome shotgun (WGS) entry which is preliminary data.</text>
</comment>
<organism evidence="4">
    <name type="scientific">marine sediment metagenome</name>
    <dbReference type="NCBI Taxonomy" id="412755"/>
    <lineage>
        <taxon>unclassified sequences</taxon>
        <taxon>metagenomes</taxon>
        <taxon>ecological metagenomes</taxon>
    </lineage>
</organism>
<dbReference type="PROSITE" id="PS51007">
    <property type="entry name" value="CYTC"/>
    <property type="match status" value="1"/>
</dbReference>
<proteinExistence type="predicted"/>
<dbReference type="GO" id="GO:0009055">
    <property type="term" value="F:electron transfer activity"/>
    <property type="evidence" value="ECO:0007669"/>
    <property type="project" value="InterPro"/>
</dbReference>
<dbReference type="EMBL" id="LAZR01017993">
    <property type="protein sequence ID" value="KKL98127.1"/>
    <property type="molecule type" value="Genomic_DNA"/>
</dbReference>
<feature type="domain" description="Cytochrome c" evidence="3">
    <location>
        <begin position="204"/>
        <end position="325"/>
    </location>
</feature>
<evidence type="ECO:0000313" key="4">
    <source>
        <dbReference type="EMBL" id="KKL98127.1"/>
    </source>
</evidence>
<evidence type="ECO:0000259" key="3">
    <source>
        <dbReference type="PROSITE" id="PS51007"/>
    </source>
</evidence>
<evidence type="ECO:0000256" key="2">
    <source>
        <dbReference type="ARBA" id="ARBA00023004"/>
    </source>
</evidence>